<protein>
    <submittedName>
        <fullName evidence="2">ROK family protein</fullName>
    </submittedName>
</protein>
<evidence type="ECO:0000313" key="2">
    <source>
        <dbReference type="EMBL" id="KXI17903.1"/>
    </source>
</evidence>
<comment type="similarity">
    <text evidence="1">Belongs to the ROK (NagC/XylR) family.</text>
</comment>
<dbReference type="Proteomes" id="UP000070505">
    <property type="component" value="Unassembled WGS sequence"/>
</dbReference>
<evidence type="ECO:0000313" key="3">
    <source>
        <dbReference type="Proteomes" id="UP000070505"/>
    </source>
</evidence>
<accession>A0A135Z8F5</accession>
<sequence length="317" mass="33473">MNMQMPNRDHNLTIGIDIGGTKIEGIVIDENNNVLKELRIPSRIGEKQVVDDITRVAKELSETPIPVGIGIPGQVNWNTGCVKNVVNLGITTLELGSEVCAKYGASVHVENDVNAAALGAASLVYENNTFENINTENCDSTVVMLNFGTGLAAGVVKSGRALHGFSGAYGEIGHIPVDANMFDCPCGQKGCLETVASGGAISRLWPYANPAMPDLISKAEDGNPQAKRVLDMVVHAMVDAVQIVVHAYDPQIIAIGGGVARTGEKLLKIICEELNNRASTCPFLQSLNVTKRLVLVPSNQPVGALGAAISARINNLA</sequence>
<evidence type="ECO:0000256" key="1">
    <source>
        <dbReference type="ARBA" id="ARBA00006479"/>
    </source>
</evidence>
<gene>
    <name evidence="2" type="ORF">HMPREF3230_00552</name>
</gene>
<reference evidence="2 3" key="1">
    <citation type="submission" date="2016-02" db="EMBL/GenBank/DDBJ databases">
        <authorList>
            <person name="Wen L."/>
            <person name="He K."/>
            <person name="Yang H."/>
        </authorList>
    </citation>
    <scope>NUCLEOTIDE SEQUENCE [LARGE SCALE GENOMIC DNA]</scope>
    <source>
        <strain evidence="2 3">CMW7778B</strain>
    </source>
</reference>
<dbReference type="AlphaFoldDB" id="A0A135Z8F5"/>
<dbReference type="SUPFAM" id="SSF53067">
    <property type="entry name" value="Actin-like ATPase domain"/>
    <property type="match status" value="1"/>
</dbReference>
<dbReference type="PANTHER" id="PTHR18964:SF149">
    <property type="entry name" value="BIFUNCTIONAL UDP-N-ACETYLGLUCOSAMINE 2-EPIMERASE_N-ACETYLMANNOSAMINE KINASE"/>
    <property type="match status" value="1"/>
</dbReference>
<name>A0A135Z8F5_GARVA</name>
<dbReference type="InterPro" id="IPR043129">
    <property type="entry name" value="ATPase_NBD"/>
</dbReference>
<dbReference type="InterPro" id="IPR000600">
    <property type="entry name" value="ROK"/>
</dbReference>
<comment type="caution">
    <text evidence="2">The sequence shown here is derived from an EMBL/GenBank/DDBJ whole genome shotgun (WGS) entry which is preliminary data.</text>
</comment>
<dbReference type="PANTHER" id="PTHR18964">
    <property type="entry name" value="ROK (REPRESSOR, ORF, KINASE) FAMILY"/>
    <property type="match status" value="1"/>
</dbReference>
<dbReference type="EMBL" id="LSRC01000019">
    <property type="protein sequence ID" value="KXI17903.1"/>
    <property type="molecule type" value="Genomic_DNA"/>
</dbReference>
<dbReference type="PATRIC" id="fig|2702.101.peg.535"/>
<dbReference type="Pfam" id="PF00480">
    <property type="entry name" value="ROK"/>
    <property type="match status" value="1"/>
</dbReference>
<organism evidence="2 3">
    <name type="scientific">Gardnerella vaginalis</name>
    <dbReference type="NCBI Taxonomy" id="2702"/>
    <lineage>
        <taxon>Bacteria</taxon>
        <taxon>Bacillati</taxon>
        <taxon>Actinomycetota</taxon>
        <taxon>Actinomycetes</taxon>
        <taxon>Bifidobacteriales</taxon>
        <taxon>Bifidobacteriaceae</taxon>
        <taxon>Gardnerella</taxon>
    </lineage>
</organism>
<dbReference type="RefSeq" id="WP_075523418.1">
    <property type="nucleotide sequence ID" value="NZ_KQ961857.1"/>
</dbReference>
<dbReference type="Gene3D" id="3.30.420.40">
    <property type="match status" value="2"/>
</dbReference>
<proteinExistence type="inferred from homology"/>